<proteinExistence type="predicted"/>
<feature type="region of interest" description="Disordered" evidence="1">
    <location>
        <begin position="70"/>
        <end position="89"/>
    </location>
</feature>
<reference evidence="2" key="1">
    <citation type="submission" date="2023-07" db="EMBL/GenBank/DDBJ databases">
        <authorList>
            <person name="Xia Y."/>
        </authorList>
    </citation>
    <scope>NUCLEOTIDE SEQUENCE</scope>
    <source>
        <strain evidence="2">E</strain>
    </source>
</reference>
<accession>A0AA96EKK0</accession>
<gene>
    <name evidence="2" type="ORF">MarDSR_051</name>
</gene>
<protein>
    <submittedName>
        <fullName evidence="2">Uncharacterized protein</fullName>
    </submittedName>
</protein>
<evidence type="ECO:0000256" key="1">
    <source>
        <dbReference type="SAM" id="MobiDB-lite"/>
    </source>
</evidence>
<evidence type="ECO:0000313" key="2">
    <source>
        <dbReference type="EMBL" id="WNL50090.1"/>
    </source>
</evidence>
<sequence length="205" mass="23841">MSCKDYDGYLMRRISFAMGSWVNMGGIHIRRMSVGRPNRLGRIASNFVTPKSKEETSPLQIVTVIAKETQNQPEAEHRVCRNSKSPKSFGDYKDEMDKRLSLLLEQQISSILRRFFRNEPLYSFKGLELWKKSMAKKARRFVSHQKQSSQDLPKGACSLRLICKDTSNPKKLILKFEIIGTDEFRSEEERAKTEFSLENLKIWID</sequence>
<dbReference type="EMBL" id="OR343189">
    <property type="protein sequence ID" value="WNL50090.1"/>
    <property type="molecule type" value="Genomic_DNA"/>
</dbReference>
<name>A0AA96EKK0_9VIRU</name>
<organism evidence="2">
    <name type="scientific">Marseillevirus sp</name>
    <dbReference type="NCBI Taxonomy" id="2809551"/>
    <lineage>
        <taxon>Viruses</taxon>
        <taxon>Varidnaviria</taxon>
        <taxon>Bamfordvirae</taxon>
        <taxon>Nucleocytoviricota</taxon>
        <taxon>Megaviricetes</taxon>
        <taxon>Pimascovirales</taxon>
        <taxon>Pimascovirales incertae sedis</taxon>
        <taxon>Marseilleviridae</taxon>
        <taxon>Marseillevirus</taxon>
    </lineage>
</organism>